<dbReference type="Pfam" id="PF10636">
    <property type="entry name" value="hemP"/>
    <property type="match status" value="1"/>
</dbReference>
<dbReference type="EMBL" id="AP024110">
    <property type="protein sequence ID" value="BCM25587.1"/>
    <property type="molecule type" value="Genomic_DNA"/>
</dbReference>
<keyword evidence="2" id="KW-1185">Reference proteome</keyword>
<dbReference type="Proteomes" id="UP000826722">
    <property type="component" value="Chromosome"/>
</dbReference>
<dbReference type="RefSeq" id="WP_221763658.1">
    <property type="nucleotide sequence ID" value="NZ_AP024110.1"/>
</dbReference>
<name>A0A8D5JZE4_9PROT</name>
<evidence type="ECO:0008006" key="3">
    <source>
        <dbReference type="Google" id="ProtNLM"/>
    </source>
</evidence>
<sequence>MKKSSSIINLEQINQYLTKPVAVPVNIRQFNSQELFSGLRELVIHHAGEQYYLRLTSKGKLILTK</sequence>
<accession>A0A8D5JZE4</accession>
<protein>
    <recommendedName>
        <fullName evidence="3">Hemin uptake protein HemP</fullName>
    </recommendedName>
</protein>
<dbReference type="InterPro" id="IPR019600">
    <property type="entry name" value="Hemin_uptake_protein_HemP"/>
</dbReference>
<gene>
    <name evidence="1" type="ORF">ZMTM_18460</name>
</gene>
<dbReference type="Gene3D" id="2.10.70.10">
    <property type="entry name" value="Complement Module, domain 1"/>
    <property type="match status" value="1"/>
</dbReference>
<organism evidence="1 2">
    <name type="scientific">Methyloradius palustris</name>
    <dbReference type="NCBI Taxonomy" id="2778876"/>
    <lineage>
        <taxon>Bacteria</taxon>
        <taxon>Pseudomonadati</taxon>
        <taxon>Pseudomonadota</taxon>
        <taxon>Betaproteobacteria</taxon>
        <taxon>Nitrosomonadales</taxon>
        <taxon>Methylophilaceae</taxon>
        <taxon>Methyloradius</taxon>
    </lineage>
</organism>
<proteinExistence type="predicted"/>
<dbReference type="AlphaFoldDB" id="A0A8D5JZE4"/>
<evidence type="ECO:0000313" key="2">
    <source>
        <dbReference type="Proteomes" id="UP000826722"/>
    </source>
</evidence>
<evidence type="ECO:0000313" key="1">
    <source>
        <dbReference type="EMBL" id="BCM25587.1"/>
    </source>
</evidence>
<dbReference type="KEGG" id="mpau:ZMTM_18460"/>
<reference evidence="1" key="1">
    <citation type="journal article" date="2021" name="Arch. Microbiol.">
        <title>Methyloradius palustris gen. nov., sp. nov., a methanol-oxidizing bacterium isolated from snow.</title>
        <authorList>
            <person name="Miyadera T."/>
            <person name="Kojima H."/>
            <person name="Fukui M."/>
        </authorList>
    </citation>
    <scope>NUCLEOTIDE SEQUENCE</scope>
    <source>
        <strain evidence="1">Zm11</strain>
    </source>
</reference>